<dbReference type="InterPro" id="IPR031675">
    <property type="entry name" value="STPPase_N"/>
</dbReference>
<dbReference type="PANTHER" id="PTHR11668">
    <property type="entry name" value="SERINE/THREONINE PROTEIN PHOSPHATASE"/>
    <property type="match status" value="1"/>
</dbReference>
<dbReference type="Proteomes" id="UP000014254">
    <property type="component" value="Unassembled WGS sequence"/>
</dbReference>
<dbReference type="SMART" id="SM00156">
    <property type="entry name" value="PP2Ac"/>
    <property type="match status" value="1"/>
</dbReference>
<evidence type="ECO:0000259" key="9">
    <source>
        <dbReference type="PROSITE" id="PS00125"/>
    </source>
</evidence>
<dbReference type="STRING" id="1220926.S2J171"/>
<proteinExistence type="inferred from homology"/>
<keyword evidence="5" id="KW-0464">Manganese</keyword>
<dbReference type="Pfam" id="PF16891">
    <property type="entry name" value="STPPase_N"/>
    <property type="match status" value="1"/>
</dbReference>
<dbReference type="InParanoid" id="S2J171"/>
<evidence type="ECO:0000313" key="10">
    <source>
        <dbReference type="EMBL" id="EPB81852.1"/>
    </source>
</evidence>
<dbReference type="GO" id="GO:0046872">
    <property type="term" value="F:metal ion binding"/>
    <property type="evidence" value="ECO:0007669"/>
    <property type="project" value="UniProtKB-KW"/>
</dbReference>
<accession>S2J171</accession>
<dbReference type="InterPro" id="IPR006186">
    <property type="entry name" value="Ser/Thr-sp_prot-phosphatase"/>
</dbReference>
<feature type="domain" description="Serine/threonine specific protein phosphatases" evidence="9">
    <location>
        <begin position="895"/>
        <end position="900"/>
    </location>
</feature>
<feature type="region of interest" description="Disordered" evidence="8">
    <location>
        <begin position="1076"/>
        <end position="1115"/>
    </location>
</feature>
<dbReference type="InterPro" id="IPR029052">
    <property type="entry name" value="Metallo-depent_PP-like"/>
</dbReference>
<feature type="compositionally biased region" description="Polar residues" evidence="8">
    <location>
        <begin position="36"/>
        <end position="54"/>
    </location>
</feature>
<dbReference type="GO" id="GO:0005634">
    <property type="term" value="C:nucleus"/>
    <property type="evidence" value="ECO:0007669"/>
    <property type="project" value="TreeGrafter"/>
</dbReference>
<gene>
    <name evidence="10" type="ORF">HMPREF1544_11401</name>
</gene>
<dbReference type="FunFam" id="3.60.21.10:FF:000006">
    <property type="entry name" value="Serine/threonine-protein phosphatase"/>
    <property type="match status" value="1"/>
</dbReference>
<name>S2J171_MUCC1</name>
<evidence type="ECO:0000256" key="6">
    <source>
        <dbReference type="ARBA" id="ARBA00029458"/>
    </source>
</evidence>
<keyword evidence="11" id="KW-1185">Reference proteome</keyword>
<comment type="catalytic activity">
    <reaction evidence="7">
        <text>O-phospho-L-threonyl-[protein] + H2O = L-threonyl-[protein] + phosphate</text>
        <dbReference type="Rhea" id="RHEA:47004"/>
        <dbReference type="Rhea" id="RHEA-COMP:11060"/>
        <dbReference type="Rhea" id="RHEA-COMP:11605"/>
        <dbReference type="ChEBI" id="CHEBI:15377"/>
        <dbReference type="ChEBI" id="CHEBI:30013"/>
        <dbReference type="ChEBI" id="CHEBI:43474"/>
        <dbReference type="ChEBI" id="CHEBI:61977"/>
        <dbReference type="EC" id="3.1.3.16"/>
    </reaction>
</comment>
<comment type="cofactor">
    <cofactor evidence="1">
        <name>Mn(2+)</name>
        <dbReference type="ChEBI" id="CHEBI:29035"/>
    </cofactor>
</comment>
<evidence type="ECO:0000256" key="8">
    <source>
        <dbReference type="SAM" id="MobiDB-lite"/>
    </source>
</evidence>
<dbReference type="VEuPathDB" id="FungiDB:HMPREF1544_11401"/>
<dbReference type="Pfam" id="PF00149">
    <property type="entry name" value="Metallophos"/>
    <property type="match status" value="1"/>
</dbReference>
<dbReference type="PANTHER" id="PTHR11668:SF484">
    <property type="entry name" value="SERINE_THREONINE-PROTEIN PHOSPHATASE PP-Z1-RELATED"/>
    <property type="match status" value="1"/>
</dbReference>
<organism evidence="10 11">
    <name type="scientific">Mucor circinelloides f. circinelloides (strain 1006PhL)</name>
    <name type="common">Mucormycosis agent</name>
    <name type="synonym">Calyptromyces circinelloides</name>
    <dbReference type="NCBI Taxonomy" id="1220926"/>
    <lineage>
        <taxon>Eukaryota</taxon>
        <taxon>Fungi</taxon>
        <taxon>Fungi incertae sedis</taxon>
        <taxon>Mucoromycota</taxon>
        <taxon>Mucoromycotina</taxon>
        <taxon>Mucoromycetes</taxon>
        <taxon>Mucorales</taxon>
        <taxon>Mucorineae</taxon>
        <taxon>Mucoraceae</taxon>
        <taxon>Mucor</taxon>
    </lineage>
</organism>
<protein>
    <recommendedName>
        <fullName evidence="7">Serine/threonine-protein phosphatase</fullName>
        <ecNumber evidence="7">3.1.3.16</ecNumber>
    </recommendedName>
</protein>
<dbReference type="InterPro" id="IPR004843">
    <property type="entry name" value="Calcineurin-like_PHP"/>
</dbReference>
<dbReference type="OrthoDB" id="2137681at2759"/>
<keyword evidence="4" id="KW-0904">Protein phosphatase</keyword>
<dbReference type="PROSITE" id="PS00125">
    <property type="entry name" value="SER_THR_PHOSPHATASE"/>
    <property type="match status" value="1"/>
</dbReference>
<dbReference type="GO" id="GO:0004722">
    <property type="term" value="F:protein serine/threonine phosphatase activity"/>
    <property type="evidence" value="ECO:0007669"/>
    <property type="project" value="UniProtKB-EC"/>
</dbReference>
<feature type="region of interest" description="Disordered" evidence="8">
    <location>
        <begin position="1"/>
        <end position="56"/>
    </location>
</feature>
<evidence type="ECO:0000313" key="11">
    <source>
        <dbReference type="Proteomes" id="UP000014254"/>
    </source>
</evidence>
<dbReference type="InterPro" id="IPR050341">
    <property type="entry name" value="PP1_catalytic_subunit"/>
</dbReference>
<evidence type="ECO:0000256" key="2">
    <source>
        <dbReference type="ARBA" id="ARBA00022723"/>
    </source>
</evidence>
<keyword evidence="3 7" id="KW-0378">Hydrolase</keyword>
<evidence type="ECO:0000256" key="3">
    <source>
        <dbReference type="ARBA" id="ARBA00022801"/>
    </source>
</evidence>
<dbReference type="EC" id="3.1.3.16" evidence="7"/>
<comment type="similarity">
    <text evidence="6">Belongs to the PPP phosphatase family. PP-Z subfamily.</text>
</comment>
<evidence type="ECO:0000256" key="7">
    <source>
        <dbReference type="RuleBase" id="RU004273"/>
    </source>
</evidence>
<dbReference type="EMBL" id="KE124144">
    <property type="protein sequence ID" value="EPB81852.1"/>
    <property type="molecule type" value="Genomic_DNA"/>
</dbReference>
<dbReference type="Gene3D" id="3.60.21.10">
    <property type="match status" value="1"/>
</dbReference>
<keyword evidence="2" id="KW-0479">Metal-binding</keyword>
<sequence length="1115" mass="127354">MTETKTRNHSRFHPDDDSSEPPPIFGSFFEGWPGFFSNNQDKPPQEISDQQQQHYENDRYSITSSQTASTSTRNSSILFDESIPKRKNSVQLGRQVMSELLENDNVSNAIHILQQALDHLQMTSTEGENKDDVSKIYSQIIKSLCDPNIARIVDEMSRKNGTVPDIQESVLWRLFTKVVESGYVLEATVVNALVDRNHKSLALQAMYALPRREWDTSCYRTAVLLHLLQDPKQSQEAQGLLSDYGKPYLEIANPIAPNDLPPIRMEMPLMNEVTEQDQFQLWMFYQSALSGSDEEWHNTKLAYEELRKENMEAIQQHEEEGDGVKDWALTQLQIETKKQQVDRISTDNDNTMIFVAVNNSQFEYGWQVYQAMGDAVNDATPCIVMHLCWVAFRQIPIADISRRTSWENRAWTVYSRFMCSEYLHPEENEAPGFLHDILSIAANSPEIVIDKKARYTKAMSVYNLLVRLHFDKLLCDDRVLEPILCTLLYECKGSPSNIVMMSNKGFEIWNRKLEIAHSSVRTSYSMLWGLLVLALKSGQADLDKVFVQLLEKDMNDVPSSIIAIIQTIHDQSMCEGCYFFDYMFRRIEFTDSTKETQPVMMDKLGLVHHGEPVKQEFLHKQQNWRTNINELQATSISMAVKMGVAKQEELVPKQMYYSTKKAKALVRHCLKRSELKSFTRMGNNISKKRKDNRPSIVRSEVPDNEISNATATSVNSILVNSSIQRNNKPTSIPAAQHAFADQQQQPISPPMHSPIAENQLTFTSQNQLTATSIRSIGWNLDIDECINRLMDVGIKNKITKSICFRNSEIVAICRAAQEVFLSQPSLIELNPPVKILGDIHGQFHDLIRLFEMGGFPPDSNYLFLGDYVDRGKQSLETILLLFCFKIKYPENFFLLRGNHECANVTRVYGFYDECKRRTNTKVWKTFVDVFNTLPIAALVAGKIFCVHGGLSPSLHTMDDVRNIMRPTDVPEYGLLNDLLWSDPSDTAVEWEDNERGVSYCFGKKIVNEFLAKHDLDLVCRAHMVVEDGYQFFNERTLVTVFSAPNYCGEFDNFGAIMSINEELLCSFELLTPMEHPSAAKVQEAQKNKGRRPSPPMIDPATVPEEHEDVQPSPNT</sequence>
<feature type="compositionally biased region" description="Basic and acidic residues" evidence="8">
    <location>
        <begin position="1"/>
        <end position="16"/>
    </location>
</feature>
<dbReference type="SUPFAM" id="SSF56300">
    <property type="entry name" value="Metallo-dependent phosphatases"/>
    <property type="match status" value="1"/>
</dbReference>
<dbReference type="eggNOG" id="KOG0374">
    <property type="taxonomic scope" value="Eukaryota"/>
</dbReference>
<evidence type="ECO:0000256" key="4">
    <source>
        <dbReference type="ARBA" id="ARBA00022912"/>
    </source>
</evidence>
<reference evidence="11" key="1">
    <citation type="submission" date="2013-05" db="EMBL/GenBank/DDBJ databases">
        <title>The Genome sequence of Mucor circinelloides f. circinelloides 1006PhL.</title>
        <authorList>
            <consortium name="The Broad Institute Genomics Platform"/>
            <person name="Cuomo C."/>
            <person name="Earl A."/>
            <person name="Findley K."/>
            <person name="Lee S.C."/>
            <person name="Walker B."/>
            <person name="Young S."/>
            <person name="Zeng Q."/>
            <person name="Gargeya S."/>
            <person name="Fitzgerald M."/>
            <person name="Haas B."/>
            <person name="Abouelleil A."/>
            <person name="Allen A.W."/>
            <person name="Alvarado L."/>
            <person name="Arachchi H.M."/>
            <person name="Berlin A.M."/>
            <person name="Chapman S.B."/>
            <person name="Gainer-Dewar J."/>
            <person name="Goldberg J."/>
            <person name="Griggs A."/>
            <person name="Gujja S."/>
            <person name="Hansen M."/>
            <person name="Howarth C."/>
            <person name="Imamovic A."/>
            <person name="Ireland A."/>
            <person name="Larimer J."/>
            <person name="McCowan C."/>
            <person name="Murphy C."/>
            <person name="Pearson M."/>
            <person name="Poon T.W."/>
            <person name="Priest M."/>
            <person name="Roberts A."/>
            <person name="Saif S."/>
            <person name="Shea T."/>
            <person name="Sisk P."/>
            <person name="Sykes S."/>
            <person name="Wortman J."/>
            <person name="Nusbaum C."/>
            <person name="Birren B."/>
        </authorList>
    </citation>
    <scope>NUCLEOTIDE SEQUENCE [LARGE SCALE GENOMIC DNA]</scope>
    <source>
        <strain evidence="11">1006PhL</strain>
    </source>
</reference>
<evidence type="ECO:0000256" key="1">
    <source>
        <dbReference type="ARBA" id="ARBA00001936"/>
    </source>
</evidence>
<dbReference type="GO" id="GO:0005737">
    <property type="term" value="C:cytoplasm"/>
    <property type="evidence" value="ECO:0007669"/>
    <property type="project" value="TreeGrafter"/>
</dbReference>
<dbReference type="AlphaFoldDB" id="S2J171"/>
<evidence type="ECO:0000256" key="5">
    <source>
        <dbReference type="ARBA" id="ARBA00023211"/>
    </source>
</evidence>
<dbReference type="PRINTS" id="PR00114">
    <property type="entry name" value="STPHPHTASE"/>
</dbReference>